<evidence type="ECO:0000313" key="1">
    <source>
        <dbReference type="EMBL" id="MBM1196151.1"/>
    </source>
</evidence>
<reference evidence="1 2" key="1">
    <citation type="submission" date="2020-01" db="EMBL/GenBank/DDBJ databases">
        <title>Comparative genomics of meat spoilage bacteria.</title>
        <authorList>
            <person name="Hilgarth M."/>
            <person name="Vogel R.F."/>
        </authorList>
    </citation>
    <scope>NUCLEOTIDE SEQUENCE [LARGE SCALE GENOMIC DNA]</scope>
    <source>
        <strain evidence="1 2">TMW2.2077</strain>
    </source>
</reference>
<sequence length="262" mass="29913">MVMKRSVVCVVLIILGCGIAVGIWYARQQNTFMFTVDMPPGFKYKAAVYYVPAPGETCTVATKDNLAPTFNYWWRENYKADSEIEIYRVRKGCPLVVNNIQLEIFATYGKSRADFSSSGAQVVLKEKLPDEIHREFFDASGVSTFAGECEWWFRTMGKTRVLRKLLNCRDLNYGRPSSRGGPIALYTFGQLANKTIKMKVVMAKEEMPYYKRAWVKFENGWKRCMGEGFEDQHAFCDGNEKDFSHFIVSDGTPCTIYPGCTE</sequence>
<proteinExistence type="predicted"/>
<accession>A0ABS1ZI59</accession>
<name>A0ABS1ZI59_9PSED</name>
<dbReference type="Proteomes" id="UP000809529">
    <property type="component" value="Unassembled WGS sequence"/>
</dbReference>
<comment type="caution">
    <text evidence="1">The sequence shown here is derived from an EMBL/GenBank/DDBJ whole genome shotgun (WGS) entry which is preliminary data.</text>
</comment>
<dbReference type="PROSITE" id="PS51257">
    <property type="entry name" value="PROKAR_LIPOPROTEIN"/>
    <property type="match status" value="1"/>
</dbReference>
<protein>
    <recommendedName>
        <fullName evidence="3">Lipoprotein</fullName>
    </recommendedName>
</protein>
<gene>
    <name evidence="1" type="ORF">GYN02_13325</name>
</gene>
<evidence type="ECO:0000313" key="2">
    <source>
        <dbReference type="Proteomes" id="UP000809529"/>
    </source>
</evidence>
<dbReference type="EMBL" id="JAAEBW010000007">
    <property type="protein sequence ID" value="MBM1196151.1"/>
    <property type="molecule type" value="Genomic_DNA"/>
</dbReference>
<organism evidence="1 2">
    <name type="scientific">Pseudomonas weihenstephanensis</name>
    <dbReference type="NCBI Taxonomy" id="1608994"/>
    <lineage>
        <taxon>Bacteria</taxon>
        <taxon>Pseudomonadati</taxon>
        <taxon>Pseudomonadota</taxon>
        <taxon>Gammaproteobacteria</taxon>
        <taxon>Pseudomonadales</taxon>
        <taxon>Pseudomonadaceae</taxon>
        <taxon>Pseudomonas</taxon>
    </lineage>
</organism>
<dbReference type="RefSeq" id="WP_203303117.1">
    <property type="nucleotide sequence ID" value="NZ_JAAEBW010000007.1"/>
</dbReference>
<evidence type="ECO:0008006" key="3">
    <source>
        <dbReference type="Google" id="ProtNLM"/>
    </source>
</evidence>
<keyword evidence="2" id="KW-1185">Reference proteome</keyword>